<accession>A0ABS7ZG32</accession>
<organism evidence="3 4">
    <name type="scientific">Isoptericola luteus</name>
    <dbReference type="NCBI Taxonomy" id="2879484"/>
    <lineage>
        <taxon>Bacteria</taxon>
        <taxon>Bacillati</taxon>
        <taxon>Actinomycetota</taxon>
        <taxon>Actinomycetes</taxon>
        <taxon>Micrococcales</taxon>
        <taxon>Promicromonosporaceae</taxon>
        <taxon>Isoptericola</taxon>
    </lineage>
</organism>
<keyword evidence="1" id="KW-0812">Transmembrane</keyword>
<keyword evidence="4" id="KW-1185">Reference proteome</keyword>
<keyword evidence="1" id="KW-0472">Membrane</keyword>
<dbReference type="InterPro" id="IPR019251">
    <property type="entry name" value="DUF2231_TM"/>
</dbReference>
<evidence type="ECO:0000313" key="3">
    <source>
        <dbReference type="EMBL" id="MCA5893988.1"/>
    </source>
</evidence>
<sequence length="188" mass="19056">MFAAPSDGRSADQPLPRLATGLEQLSRLDRAAELLGRVAGTVVPSSGRVHDELRGRSLGHPLHSILTDLPIGLWSAAVALDLTRPADHAASARRLVGLGLLAAPPTALTGLADFGALSAPARRVAAVHAAANGSGTLLALASWRARRSGRTGLGTLLTLAGMGAVSVGGYLGGHLAQSMREPAHIPGA</sequence>
<gene>
    <name evidence="3" type="ORF">LEP48_11610</name>
</gene>
<feature type="transmembrane region" description="Helical" evidence="1">
    <location>
        <begin position="153"/>
        <end position="172"/>
    </location>
</feature>
<dbReference type="Proteomes" id="UP001319870">
    <property type="component" value="Unassembled WGS sequence"/>
</dbReference>
<reference evidence="3 4" key="1">
    <citation type="submission" date="2021-09" db="EMBL/GenBank/DDBJ databases">
        <title>Isoptericola luteus sp. nov., a novel bacterium isolated from Harbin, the capital city of Heilongjiang province.</title>
        <authorList>
            <person name="Li J."/>
        </authorList>
    </citation>
    <scope>NUCLEOTIDE SEQUENCE [LARGE SCALE GENOMIC DNA]</scope>
    <source>
        <strain evidence="3 4">NEAU-Y5</strain>
    </source>
</reference>
<proteinExistence type="predicted"/>
<name>A0ABS7ZG32_9MICO</name>
<keyword evidence="1" id="KW-1133">Transmembrane helix</keyword>
<evidence type="ECO:0000259" key="2">
    <source>
        <dbReference type="Pfam" id="PF09990"/>
    </source>
</evidence>
<comment type="caution">
    <text evidence="3">The sequence shown here is derived from an EMBL/GenBank/DDBJ whole genome shotgun (WGS) entry which is preliminary data.</text>
</comment>
<dbReference type="Pfam" id="PF09990">
    <property type="entry name" value="DUF2231"/>
    <property type="match status" value="1"/>
</dbReference>
<evidence type="ECO:0000256" key="1">
    <source>
        <dbReference type="SAM" id="Phobius"/>
    </source>
</evidence>
<dbReference type="EMBL" id="JAIXCQ010000007">
    <property type="protein sequence ID" value="MCA5893988.1"/>
    <property type="molecule type" value="Genomic_DNA"/>
</dbReference>
<protein>
    <recommendedName>
        <fullName evidence="2">DUF2231 domain-containing protein</fullName>
    </recommendedName>
</protein>
<dbReference type="RefSeq" id="WP_225565750.1">
    <property type="nucleotide sequence ID" value="NZ_JAIXCQ010000007.1"/>
</dbReference>
<evidence type="ECO:0000313" key="4">
    <source>
        <dbReference type="Proteomes" id="UP001319870"/>
    </source>
</evidence>
<feature type="domain" description="DUF2231" evidence="2">
    <location>
        <begin position="59"/>
        <end position="179"/>
    </location>
</feature>